<dbReference type="GO" id="GO:0030299">
    <property type="term" value="P:intestinal cholesterol absorption"/>
    <property type="evidence" value="ECO:0007669"/>
    <property type="project" value="TreeGrafter"/>
</dbReference>
<evidence type="ECO:0000256" key="14">
    <source>
        <dbReference type="ARBA" id="ARBA00023221"/>
    </source>
</evidence>
<dbReference type="InterPro" id="IPR032190">
    <property type="entry name" value="NPC1_N"/>
</dbReference>
<dbReference type="Pfam" id="PF16414">
    <property type="entry name" value="NPC1_N"/>
    <property type="match status" value="1"/>
</dbReference>
<evidence type="ECO:0000256" key="9">
    <source>
        <dbReference type="ARBA" id="ARBA00023098"/>
    </source>
</evidence>
<dbReference type="Pfam" id="PF22314">
    <property type="entry name" value="NPC1_MLD"/>
    <property type="match status" value="1"/>
</dbReference>
<dbReference type="GO" id="GO:0008203">
    <property type="term" value="P:cholesterol metabolic process"/>
    <property type="evidence" value="ECO:0007669"/>
    <property type="project" value="UniProtKB-KW"/>
</dbReference>
<dbReference type="InterPro" id="IPR004765">
    <property type="entry name" value="NPC1-like"/>
</dbReference>
<keyword evidence="8" id="KW-0445">Lipid transport</keyword>
<accession>A0A5C6P4G8</accession>
<feature type="transmembrane region" description="Helical" evidence="16">
    <location>
        <begin position="647"/>
        <end position="668"/>
    </location>
</feature>
<feature type="transmembrane region" description="Helical" evidence="16">
    <location>
        <begin position="786"/>
        <end position="811"/>
    </location>
</feature>
<feature type="transmembrane region" description="Helical" evidence="16">
    <location>
        <begin position="291"/>
        <end position="315"/>
    </location>
</feature>
<protein>
    <submittedName>
        <fullName evidence="18">Niemann-Pick C1 protein</fullName>
    </submittedName>
</protein>
<feature type="transmembrane region" description="Helical" evidence="16">
    <location>
        <begin position="856"/>
        <end position="876"/>
    </location>
</feature>
<comment type="subcellular location">
    <subcellularLocation>
        <location evidence="1">Endomembrane system</location>
        <topology evidence="1">Multi-pass membrane protein</topology>
    </subcellularLocation>
</comment>
<dbReference type="GO" id="GO:0012505">
    <property type="term" value="C:endomembrane system"/>
    <property type="evidence" value="ECO:0007669"/>
    <property type="project" value="UniProtKB-SubCell"/>
</dbReference>
<evidence type="ECO:0000256" key="2">
    <source>
        <dbReference type="ARBA" id="ARBA00005585"/>
    </source>
</evidence>
<dbReference type="Pfam" id="PF12349">
    <property type="entry name" value="Sterol-sensing"/>
    <property type="match status" value="1"/>
</dbReference>
<feature type="transmembrane region" description="Helical" evidence="16">
    <location>
        <begin position="1245"/>
        <end position="1268"/>
    </location>
</feature>
<evidence type="ECO:0000256" key="16">
    <source>
        <dbReference type="SAM" id="Phobius"/>
    </source>
</evidence>
<sequence length="1295" mass="143522">MKLMGLLPGTAPPCILVVIILLSEGCFQRISRKPHFAPKHAARMIRVSVPQVGAQHCVWYGECGESEKVPGKKYNCNYTGPPKPLLPEGYELLTELCPGYDYENRSLCCDVNQLHTLKGSLQLPLQFLSRCPACFFNLMNLFCELTCSPHQSQFMNGTKFSGPNVVEVQYYIGQTFANAMYNACRDVQAPSSNVKALSLLCGKDAKDCNATNWIQYMFDTNNGQAPFPIIAIFSDVPLSGYTPMNNKTYACTEGLEDGSGPCSCQDCTDACGPTPVPPPPPLPWKILGIDAMTIIMGLSYMAFLFIFVGSLLVAWCHRKQTIKSEYEPILDSNNPLSLNRDNQEQVDASCCETLGERFENFLRTCFSVWGSFCVLHPFIVLLGSIVLVAASSGGLVYMQITTDPVDLWSSPKSQARQEKDYFDSHFGPFFRTAQLIITSPLNDTFIYTPYFGGSDVPFKAILSKDILDQVLDLQLDIENLVATYEGQNVTLKDICLAPLSPYNDNCTILSVLNYFQNSHSVLNHSIGDEFYVYADYHSHFLYCVSAPASLNDTTLLHDPCLGTFGGPVFPWLALGGYDDTNYNNATALVVTFPLINNYDPARLGKTLAWEKEFIRFMKDYKNPNLTISFSAERSIEDEINRESNSDISTIVVSYVIMFVYISLALGHIQSFRRLLVDSKISLGISGILIVLSSVSSSLGIFSYIGIPLTLIVIEVIPFLVLAVGVDNIFILVQTLQRDERMPQEEIHHQIGRILGDVAPSMFLSSFSETVAFFLGALSNMPAVRTFSLFAGLAVFIDFLLQISCFVSLLGLDASRQEGNRMDIVCCVKIQGEEVKKDSFLFLFFKKIYAPFILNDWVRPLVVAVFVGMLSFSIAVMDKVEIGLDQKLSMPDDSYVLDYFKNLSEYLHTGAPVYFVVEDGLNYSSLEGQNAVCGGVGCNNNSLVQQVYTASLISNYTTVAYTPSSWLDDYFDWVKPQSTCCRYYNGTGAFCNASVVNSSCVHCRPMTPSGKERPVGDDFMRFLPMFLSDNPNVKCGKGGHAAYGTAVDLYPQNTGVGATYFMTYHTILKDSPDFIKALKMARNLANNITQSLGHKVFAYSVFYVFYEQYLTIAYDTALNLSVSLASIFVVTTVLLGFELWAAVTVSITIAMILVNMFGVMWLWGISLNAVSLVNLVMSCGISVEFCSHIVRAFSISLMTSRVKRAEEALAHMGSSVFSGITLTKFGGILILALSKSQIFQVFYFRMYLAIVLLGAAHGLIFLPVLLSYIGPSVNKAKVLAATKRYAGTERERLLKY</sequence>
<evidence type="ECO:0000256" key="4">
    <source>
        <dbReference type="ARBA" id="ARBA00022548"/>
    </source>
</evidence>
<keyword evidence="3" id="KW-0813">Transport</keyword>
<dbReference type="FunFam" id="1.20.1640.10:FF:000010">
    <property type="entry name" value="NPC intracellular cholesterol transporter 1"/>
    <property type="match status" value="1"/>
</dbReference>
<keyword evidence="9" id="KW-0443">Lipid metabolism</keyword>
<evidence type="ECO:0000256" key="13">
    <source>
        <dbReference type="ARBA" id="ARBA00023180"/>
    </source>
</evidence>
<dbReference type="Gene3D" id="1.20.1640.10">
    <property type="entry name" value="Multidrug efflux transporter AcrB transmembrane domain"/>
    <property type="match status" value="2"/>
</dbReference>
<dbReference type="GO" id="GO:0030301">
    <property type="term" value="P:cholesterol transport"/>
    <property type="evidence" value="ECO:0007669"/>
    <property type="project" value="UniProtKB-ARBA"/>
</dbReference>
<dbReference type="PANTHER" id="PTHR45727">
    <property type="entry name" value="NPC INTRACELLULAR CHOLESTEROL TRANSPORTER 1"/>
    <property type="match status" value="1"/>
</dbReference>
<evidence type="ECO:0000256" key="6">
    <source>
        <dbReference type="ARBA" id="ARBA00022729"/>
    </source>
</evidence>
<dbReference type="Proteomes" id="UP000324091">
    <property type="component" value="Chromosome 15"/>
</dbReference>
<dbReference type="PROSITE" id="PS50156">
    <property type="entry name" value="SSD"/>
    <property type="match status" value="1"/>
</dbReference>
<keyword evidence="5 16" id="KW-0812">Transmembrane</keyword>
<feature type="transmembrane region" description="Helical" evidence="16">
    <location>
        <begin position="710"/>
        <end position="732"/>
    </location>
</feature>
<evidence type="ECO:0000256" key="11">
    <source>
        <dbReference type="ARBA" id="ARBA00023157"/>
    </source>
</evidence>
<keyword evidence="10 16" id="KW-0472">Membrane</keyword>
<evidence type="ECO:0000256" key="5">
    <source>
        <dbReference type="ARBA" id="ARBA00022692"/>
    </source>
</evidence>
<dbReference type="GO" id="GO:0015485">
    <property type="term" value="F:cholesterol binding"/>
    <property type="evidence" value="ECO:0007669"/>
    <property type="project" value="TreeGrafter"/>
</dbReference>
<keyword evidence="19" id="KW-1185">Reference proteome</keyword>
<feature type="transmembrane region" description="Helical" evidence="16">
    <location>
        <begin position="1207"/>
        <end position="1233"/>
    </location>
</feature>
<dbReference type="InterPro" id="IPR053958">
    <property type="entry name" value="HMGCR/SNAP/NPC1-like_SSD"/>
</dbReference>
<dbReference type="GO" id="GO:0042632">
    <property type="term" value="P:cholesterol homeostasis"/>
    <property type="evidence" value="ECO:0007669"/>
    <property type="project" value="TreeGrafter"/>
</dbReference>
<evidence type="ECO:0000259" key="17">
    <source>
        <dbReference type="PROSITE" id="PS50156"/>
    </source>
</evidence>
<evidence type="ECO:0000256" key="3">
    <source>
        <dbReference type="ARBA" id="ARBA00022448"/>
    </source>
</evidence>
<feature type="transmembrane region" description="Helical" evidence="16">
    <location>
        <begin position="366"/>
        <end position="390"/>
    </location>
</feature>
<evidence type="ECO:0000256" key="8">
    <source>
        <dbReference type="ARBA" id="ARBA00023055"/>
    </source>
</evidence>
<evidence type="ECO:0000256" key="7">
    <source>
        <dbReference type="ARBA" id="ARBA00022989"/>
    </source>
</evidence>
<feature type="transmembrane region" description="Helical" evidence="16">
    <location>
        <begin position="1168"/>
        <end position="1186"/>
    </location>
</feature>
<keyword evidence="6" id="KW-0732">Signal</keyword>
<comment type="catalytic activity">
    <reaction evidence="15">
        <text>cholesterol(in) = cholesterol(out)</text>
        <dbReference type="Rhea" id="RHEA:39747"/>
        <dbReference type="ChEBI" id="CHEBI:16113"/>
    </reaction>
</comment>
<gene>
    <name evidence="18" type="ORF">D4764_15G0011640</name>
</gene>
<proteinExistence type="inferred from homology"/>
<feature type="domain" description="SSD" evidence="17">
    <location>
        <begin position="646"/>
        <end position="811"/>
    </location>
</feature>
<evidence type="ECO:0000256" key="12">
    <source>
        <dbReference type="ARBA" id="ARBA00023166"/>
    </source>
</evidence>
<feature type="transmembrane region" description="Helical" evidence="16">
    <location>
        <begin position="1116"/>
        <end position="1134"/>
    </location>
</feature>
<feature type="transmembrane region" description="Helical" evidence="16">
    <location>
        <begin position="680"/>
        <end position="704"/>
    </location>
</feature>
<reference evidence="18 19" key="1">
    <citation type="submission" date="2019-04" db="EMBL/GenBank/DDBJ databases">
        <title>Chromosome genome assembly for Takifugu flavidus.</title>
        <authorList>
            <person name="Xiao S."/>
        </authorList>
    </citation>
    <scope>NUCLEOTIDE SEQUENCE [LARGE SCALE GENOMIC DNA]</scope>
    <source>
        <strain evidence="18">HTHZ2018</strain>
        <tissue evidence="18">Muscle</tissue>
    </source>
</reference>
<dbReference type="SUPFAM" id="SSF82866">
    <property type="entry name" value="Multidrug efflux transporter AcrB transmembrane domain"/>
    <property type="match status" value="2"/>
</dbReference>
<dbReference type="InterPro" id="IPR000731">
    <property type="entry name" value="SSD"/>
</dbReference>
<name>A0A5C6P4G8_9TELE</name>
<evidence type="ECO:0000256" key="1">
    <source>
        <dbReference type="ARBA" id="ARBA00004127"/>
    </source>
</evidence>
<keyword evidence="4" id="KW-0153">Cholesterol metabolism</keyword>
<dbReference type="NCBIfam" id="TIGR00917">
    <property type="entry name" value="2A060601"/>
    <property type="match status" value="1"/>
</dbReference>
<comment type="similarity">
    <text evidence="2">Belongs to the patched family.</text>
</comment>
<evidence type="ECO:0000313" key="19">
    <source>
        <dbReference type="Proteomes" id="UP000324091"/>
    </source>
</evidence>
<feature type="transmembrane region" description="Helical" evidence="16">
    <location>
        <begin position="1141"/>
        <end position="1162"/>
    </location>
</feature>
<dbReference type="GO" id="GO:0005886">
    <property type="term" value="C:plasma membrane"/>
    <property type="evidence" value="ECO:0007669"/>
    <property type="project" value="TreeGrafter"/>
</dbReference>
<keyword evidence="7 16" id="KW-1133">Transmembrane helix</keyword>
<evidence type="ECO:0000313" key="18">
    <source>
        <dbReference type="EMBL" id="TWW73768.1"/>
    </source>
</evidence>
<comment type="caution">
    <text evidence="18">The sequence shown here is derived from an EMBL/GenBank/DDBJ whole genome shotgun (WGS) entry which is preliminary data.</text>
</comment>
<keyword evidence="13" id="KW-0325">Glycoprotein</keyword>
<keyword evidence="11" id="KW-1015">Disulfide bond</keyword>
<organism evidence="18 19">
    <name type="scientific">Takifugu flavidus</name>
    <name type="common">sansaifugu</name>
    <dbReference type="NCBI Taxonomy" id="433684"/>
    <lineage>
        <taxon>Eukaryota</taxon>
        <taxon>Metazoa</taxon>
        <taxon>Chordata</taxon>
        <taxon>Craniata</taxon>
        <taxon>Vertebrata</taxon>
        <taxon>Euteleostomi</taxon>
        <taxon>Actinopterygii</taxon>
        <taxon>Neopterygii</taxon>
        <taxon>Teleostei</taxon>
        <taxon>Neoteleostei</taxon>
        <taxon>Acanthomorphata</taxon>
        <taxon>Eupercaria</taxon>
        <taxon>Tetraodontiformes</taxon>
        <taxon>Tetradontoidea</taxon>
        <taxon>Tetraodontidae</taxon>
        <taxon>Takifugu</taxon>
    </lineage>
</organism>
<evidence type="ECO:0000256" key="15">
    <source>
        <dbReference type="ARBA" id="ARBA00034049"/>
    </source>
</evidence>
<evidence type="ECO:0000256" key="10">
    <source>
        <dbReference type="ARBA" id="ARBA00023136"/>
    </source>
</evidence>
<dbReference type="PANTHER" id="PTHR45727:SF2">
    <property type="entry name" value="NPC INTRACELLULAR CHOLESTEROL TRANSPORTER 1"/>
    <property type="match status" value="1"/>
</dbReference>
<keyword evidence="14" id="KW-0753">Steroid metabolism</keyword>
<dbReference type="GO" id="GO:0005319">
    <property type="term" value="F:lipid transporter activity"/>
    <property type="evidence" value="ECO:0007669"/>
    <property type="project" value="InterPro"/>
</dbReference>
<dbReference type="InterPro" id="IPR053956">
    <property type="entry name" value="NPC1_MLD"/>
</dbReference>
<dbReference type="FunFam" id="1.20.1640.10:FF:000008">
    <property type="entry name" value="NPC intracellular cholesterol transporter 1"/>
    <property type="match status" value="1"/>
</dbReference>
<dbReference type="EMBL" id="RHFK02000007">
    <property type="protein sequence ID" value="TWW73768.1"/>
    <property type="molecule type" value="Genomic_DNA"/>
</dbReference>
<keyword evidence="12" id="KW-1207">Sterol metabolism</keyword>